<feature type="domain" description="Acyltransferase 3" evidence="2">
    <location>
        <begin position="38"/>
        <end position="362"/>
    </location>
</feature>
<dbReference type="PANTHER" id="PTHR23028">
    <property type="entry name" value="ACETYLTRANSFERASE"/>
    <property type="match status" value="1"/>
</dbReference>
<proteinExistence type="predicted"/>
<feature type="transmembrane region" description="Helical" evidence="1">
    <location>
        <begin position="279"/>
        <end position="300"/>
    </location>
</feature>
<dbReference type="GO" id="GO:0000271">
    <property type="term" value="P:polysaccharide biosynthetic process"/>
    <property type="evidence" value="ECO:0007669"/>
    <property type="project" value="TreeGrafter"/>
</dbReference>
<feature type="transmembrane region" description="Helical" evidence="1">
    <location>
        <begin position="120"/>
        <end position="142"/>
    </location>
</feature>
<dbReference type="Pfam" id="PF01757">
    <property type="entry name" value="Acyl_transf_3"/>
    <property type="match status" value="1"/>
</dbReference>
<dbReference type="EMBL" id="JAGSPN010000013">
    <property type="protein sequence ID" value="MBR7783582.1"/>
    <property type="molecule type" value="Genomic_DNA"/>
</dbReference>
<evidence type="ECO:0000313" key="3">
    <source>
        <dbReference type="EMBL" id="MBR7783582.1"/>
    </source>
</evidence>
<evidence type="ECO:0000259" key="2">
    <source>
        <dbReference type="Pfam" id="PF01757"/>
    </source>
</evidence>
<keyword evidence="4" id="KW-1185">Reference proteome</keyword>
<dbReference type="PANTHER" id="PTHR23028:SF53">
    <property type="entry name" value="ACYL_TRANSF_3 DOMAIN-CONTAINING PROTEIN"/>
    <property type="match status" value="1"/>
</dbReference>
<feature type="transmembrane region" description="Helical" evidence="1">
    <location>
        <begin position="44"/>
        <end position="61"/>
    </location>
</feature>
<feature type="transmembrane region" description="Helical" evidence="1">
    <location>
        <begin position="81"/>
        <end position="99"/>
    </location>
</feature>
<dbReference type="RefSeq" id="WP_212688857.1">
    <property type="nucleotide sequence ID" value="NZ_JAGSPN010000013.1"/>
</dbReference>
<dbReference type="InterPro" id="IPR050879">
    <property type="entry name" value="Acyltransferase_3"/>
</dbReference>
<dbReference type="GO" id="GO:0016747">
    <property type="term" value="F:acyltransferase activity, transferring groups other than amino-acyl groups"/>
    <property type="evidence" value="ECO:0007669"/>
    <property type="project" value="InterPro"/>
</dbReference>
<evidence type="ECO:0000313" key="4">
    <source>
        <dbReference type="Proteomes" id="UP000680067"/>
    </source>
</evidence>
<feature type="transmembrane region" description="Helical" evidence="1">
    <location>
        <begin position="209"/>
        <end position="227"/>
    </location>
</feature>
<feature type="transmembrane region" description="Helical" evidence="1">
    <location>
        <begin position="345"/>
        <end position="364"/>
    </location>
</feature>
<dbReference type="InterPro" id="IPR002656">
    <property type="entry name" value="Acyl_transf_3_dom"/>
</dbReference>
<organism evidence="3 4">
    <name type="scientific">Undibacterium luofuense</name>
    <dbReference type="NCBI Taxonomy" id="2828733"/>
    <lineage>
        <taxon>Bacteria</taxon>
        <taxon>Pseudomonadati</taxon>
        <taxon>Pseudomonadota</taxon>
        <taxon>Betaproteobacteria</taxon>
        <taxon>Burkholderiales</taxon>
        <taxon>Oxalobacteraceae</taxon>
        <taxon>Undibacterium</taxon>
    </lineage>
</organism>
<feature type="transmembrane region" description="Helical" evidence="1">
    <location>
        <begin position="6"/>
        <end position="23"/>
    </location>
</feature>
<dbReference type="AlphaFoldDB" id="A0A941I678"/>
<feature type="transmembrane region" description="Helical" evidence="1">
    <location>
        <begin position="175"/>
        <end position="197"/>
    </location>
</feature>
<comment type="caution">
    <text evidence="3">The sequence shown here is derived from an EMBL/GenBank/DDBJ whole genome shotgun (WGS) entry which is preliminary data.</text>
</comment>
<name>A0A941I678_9BURK</name>
<protein>
    <submittedName>
        <fullName evidence="3">Acyltransferase</fullName>
    </submittedName>
</protein>
<keyword evidence="1" id="KW-1133">Transmembrane helix</keyword>
<feature type="transmembrane region" description="Helical" evidence="1">
    <location>
        <begin position="312"/>
        <end position="333"/>
    </location>
</feature>
<keyword evidence="1" id="KW-0812">Transmembrane</keyword>
<dbReference type="Proteomes" id="UP000680067">
    <property type="component" value="Unassembled WGS sequence"/>
</dbReference>
<keyword evidence="1" id="KW-0472">Membrane</keyword>
<sequence>MSPVHPLFFVAALVIAYLTTGILSRFVPAPAAHGRATSIDGLRGYLAFSVFIHHAAIWYFYLRGGEWQAPPTALYNQLGQGSVALFFMITSFLFFSKILDSDQKPIDWGQLYISRLCRIAPLYLVVVGLLFCLVGFLTNGILYDTPGQLLKQATHWLLFTTYAAPDLNGFPHTTLILAGVTWSLPYEWFFYLCLPVIAWSQRRKAPTGIHRLGIFALLLFIAWKPQWQHVLAFGGGMLAAKLRSAPVLCKFAQSGPGSYLAATALVLSFGLCESIRHPAALPLLTLAFTLIANGCDLFGVLRNPVSRLLGEFAYSIYLLHGLLLFSCFTLIIGNDAAAEFSVPEHWLTVLALIPGVILFSYVSFRLIELPGMRLAKPVLQNLRSRTRQKEV</sequence>
<evidence type="ECO:0000256" key="1">
    <source>
        <dbReference type="SAM" id="Phobius"/>
    </source>
</evidence>
<accession>A0A941I678</accession>
<reference evidence="3" key="1">
    <citation type="submission" date="2021-04" db="EMBL/GenBank/DDBJ databases">
        <title>novel species isolated from subtropical streams in China.</title>
        <authorList>
            <person name="Lu H."/>
        </authorList>
    </citation>
    <scope>NUCLEOTIDE SEQUENCE</scope>
    <source>
        <strain evidence="3">LFS511W</strain>
    </source>
</reference>
<keyword evidence="3" id="KW-0012">Acyltransferase</keyword>
<dbReference type="GO" id="GO:0016020">
    <property type="term" value="C:membrane"/>
    <property type="evidence" value="ECO:0007669"/>
    <property type="project" value="TreeGrafter"/>
</dbReference>
<keyword evidence="3" id="KW-0808">Transferase</keyword>
<gene>
    <name evidence="3" type="ORF">KDM89_15665</name>
</gene>